<dbReference type="EMBL" id="FNEB01000006">
    <property type="protein sequence ID" value="SDI92236.1"/>
    <property type="molecule type" value="Genomic_DNA"/>
</dbReference>
<dbReference type="CDD" id="cd02136">
    <property type="entry name" value="PnbA_NfnB-like"/>
    <property type="match status" value="1"/>
</dbReference>
<sequence length="225" mass="25065">MTDRHQTLQAILTERHSCRAFRPDAVPHDVIEQIVETAQRVPSWCNAQPWQVTITHPKATERFSNALLQAVETESPKPDLEWPLRYTGVYQDRRRTCGFQLYDAVGIAREDRDARTRQMLENYRFFGAPHVAIITSEADLGAYGAMDCGGFVAAFTLAAQALGIATIPQAAIAAYAPTVRRELKIPDNRLVLCGISLGYADPDHPANGFRTERASPEEVITWVGD</sequence>
<evidence type="ECO:0000256" key="3">
    <source>
        <dbReference type="ARBA" id="ARBA00023002"/>
    </source>
</evidence>
<dbReference type="Proteomes" id="UP000199340">
    <property type="component" value="Unassembled WGS sequence"/>
</dbReference>
<dbReference type="AlphaFoldDB" id="A0A1G8PIT2"/>
<evidence type="ECO:0000313" key="5">
    <source>
        <dbReference type="EMBL" id="SDI92236.1"/>
    </source>
</evidence>
<dbReference type="OrthoDB" id="9802510at2"/>
<keyword evidence="1" id="KW-0285">Flavoprotein</keyword>
<feature type="domain" description="Nitroreductase" evidence="4">
    <location>
        <begin position="13"/>
        <end position="199"/>
    </location>
</feature>
<dbReference type="SUPFAM" id="SSF55469">
    <property type="entry name" value="FMN-dependent nitroreductase-like"/>
    <property type="match status" value="1"/>
</dbReference>
<evidence type="ECO:0000259" key="4">
    <source>
        <dbReference type="Pfam" id="PF00881"/>
    </source>
</evidence>
<organism evidence="5 6">
    <name type="scientific">Lutimaribacter saemankumensis</name>
    <dbReference type="NCBI Taxonomy" id="490829"/>
    <lineage>
        <taxon>Bacteria</taxon>
        <taxon>Pseudomonadati</taxon>
        <taxon>Pseudomonadota</taxon>
        <taxon>Alphaproteobacteria</taxon>
        <taxon>Rhodobacterales</taxon>
        <taxon>Roseobacteraceae</taxon>
        <taxon>Lutimaribacter</taxon>
    </lineage>
</organism>
<keyword evidence="2" id="KW-0288">FMN</keyword>
<dbReference type="PANTHER" id="PTHR23026:SF90">
    <property type="entry name" value="IODOTYROSINE DEIODINASE 1"/>
    <property type="match status" value="1"/>
</dbReference>
<accession>A0A1G8PIT2</accession>
<gene>
    <name evidence="5" type="ORF">SAMN05421850_106240</name>
</gene>
<evidence type="ECO:0000256" key="2">
    <source>
        <dbReference type="ARBA" id="ARBA00022643"/>
    </source>
</evidence>
<protein>
    <submittedName>
        <fullName evidence="5">Nitroreductase</fullName>
    </submittedName>
</protein>
<dbReference type="RefSeq" id="WP_090029113.1">
    <property type="nucleotide sequence ID" value="NZ_FNEB01000006.1"/>
</dbReference>
<dbReference type="InterPro" id="IPR000415">
    <property type="entry name" value="Nitroreductase-like"/>
</dbReference>
<dbReference type="InterPro" id="IPR029479">
    <property type="entry name" value="Nitroreductase"/>
</dbReference>
<keyword evidence="3" id="KW-0560">Oxidoreductase</keyword>
<proteinExistence type="predicted"/>
<reference evidence="5 6" key="1">
    <citation type="submission" date="2016-10" db="EMBL/GenBank/DDBJ databases">
        <authorList>
            <person name="de Groot N.N."/>
        </authorList>
    </citation>
    <scope>NUCLEOTIDE SEQUENCE [LARGE SCALE GENOMIC DNA]</scope>
    <source>
        <strain evidence="5 6">DSM 28010</strain>
    </source>
</reference>
<keyword evidence="6" id="KW-1185">Reference proteome</keyword>
<dbReference type="STRING" id="490829.SAMN05421850_106240"/>
<dbReference type="Pfam" id="PF00881">
    <property type="entry name" value="Nitroreductase"/>
    <property type="match status" value="1"/>
</dbReference>
<evidence type="ECO:0000313" key="6">
    <source>
        <dbReference type="Proteomes" id="UP000199340"/>
    </source>
</evidence>
<dbReference type="PANTHER" id="PTHR23026">
    <property type="entry name" value="NADPH NITROREDUCTASE"/>
    <property type="match status" value="1"/>
</dbReference>
<evidence type="ECO:0000256" key="1">
    <source>
        <dbReference type="ARBA" id="ARBA00022630"/>
    </source>
</evidence>
<dbReference type="InterPro" id="IPR050627">
    <property type="entry name" value="Nitroreductase/BluB"/>
</dbReference>
<dbReference type="Gene3D" id="3.40.109.10">
    <property type="entry name" value="NADH Oxidase"/>
    <property type="match status" value="1"/>
</dbReference>
<name>A0A1G8PIT2_9RHOB</name>
<dbReference type="GO" id="GO:0016491">
    <property type="term" value="F:oxidoreductase activity"/>
    <property type="evidence" value="ECO:0007669"/>
    <property type="project" value="UniProtKB-KW"/>
</dbReference>